<name>A0A2P2R4J2_RHIMU</name>
<accession>A0A2P2R4J2</accession>
<organism evidence="1">
    <name type="scientific">Rhizophora mucronata</name>
    <name type="common">Asiatic mangrove</name>
    <dbReference type="NCBI Taxonomy" id="61149"/>
    <lineage>
        <taxon>Eukaryota</taxon>
        <taxon>Viridiplantae</taxon>
        <taxon>Streptophyta</taxon>
        <taxon>Embryophyta</taxon>
        <taxon>Tracheophyta</taxon>
        <taxon>Spermatophyta</taxon>
        <taxon>Magnoliopsida</taxon>
        <taxon>eudicotyledons</taxon>
        <taxon>Gunneridae</taxon>
        <taxon>Pentapetalae</taxon>
        <taxon>rosids</taxon>
        <taxon>fabids</taxon>
        <taxon>Malpighiales</taxon>
        <taxon>Rhizophoraceae</taxon>
        <taxon>Rhizophora</taxon>
    </lineage>
</organism>
<evidence type="ECO:0000313" key="1">
    <source>
        <dbReference type="EMBL" id="MBX74202.1"/>
    </source>
</evidence>
<dbReference type="AlphaFoldDB" id="A0A2P2R4J2"/>
<protein>
    <submittedName>
        <fullName evidence="1">Uncharacterized protein</fullName>
    </submittedName>
</protein>
<sequence length="37" mass="4278">MCLKPIRLRTNEITLFISLRGNKTKGQRTGSYFYSPS</sequence>
<dbReference type="EMBL" id="GGEC01093718">
    <property type="protein sequence ID" value="MBX74202.1"/>
    <property type="molecule type" value="Transcribed_RNA"/>
</dbReference>
<reference evidence="1" key="1">
    <citation type="submission" date="2018-02" db="EMBL/GenBank/DDBJ databases">
        <title>Rhizophora mucronata_Transcriptome.</title>
        <authorList>
            <person name="Meera S.P."/>
            <person name="Sreeshan A."/>
            <person name="Augustine A."/>
        </authorList>
    </citation>
    <scope>NUCLEOTIDE SEQUENCE</scope>
    <source>
        <tissue evidence="1">Leaf</tissue>
    </source>
</reference>
<proteinExistence type="predicted"/>